<gene>
    <name evidence="1" type="ORF">ACI1P1_22590</name>
</gene>
<reference evidence="1" key="1">
    <citation type="submission" date="2024-12" db="EMBL/GenBank/DDBJ databases">
        <authorList>
            <person name="Wu N."/>
        </authorList>
    </citation>
    <scope>NUCLEOTIDE SEQUENCE</scope>
    <source>
        <strain evidence="1">P15</strain>
    </source>
</reference>
<dbReference type="Proteomes" id="UP001631969">
    <property type="component" value="Unassembled WGS sequence"/>
</dbReference>
<accession>A0ACC7P211</accession>
<comment type="caution">
    <text evidence="1">The sequence shown here is derived from an EMBL/GenBank/DDBJ whole genome shotgun (WGS) entry which is preliminary data.</text>
</comment>
<organism evidence="1 2">
    <name type="scientific">Paenibacillus mesotrionivorans</name>
    <dbReference type="NCBI Taxonomy" id="3160968"/>
    <lineage>
        <taxon>Bacteria</taxon>
        <taxon>Bacillati</taxon>
        <taxon>Bacillota</taxon>
        <taxon>Bacilli</taxon>
        <taxon>Bacillales</taxon>
        <taxon>Paenibacillaceae</taxon>
        <taxon>Paenibacillus</taxon>
    </lineage>
</organism>
<name>A0ACC7P211_9BACL</name>
<evidence type="ECO:0000313" key="1">
    <source>
        <dbReference type="EMBL" id="MFM9331086.1"/>
    </source>
</evidence>
<keyword evidence="2" id="KW-1185">Reference proteome</keyword>
<dbReference type="EMBL" id="JBJURJ010000016">
    <property type="protein sequence ID" value="MFM9331086.1"/>
    <property type="molecule type" value="Genomic_DNA"/>
</dbReference>
<keyword evidence="1" id="KW-0378">Hydrolase</keyword>
<evidence type="ECO:0000313" key="2">
    <source>
        <dbReference type="Proteomes" id="UP001631969"/>
    </source>
</evidence>
<protein>
    <submittedName>
        <fullName evidence="1">Serine hydrolase</fullName>
    </submittedName>
</protein>
<sequence length="668" mass="74198">MTKKSRLPRVTAAALTLTVAASLFNTAFGAKVQPASIPSGPQVPMEVEQFADGFFGQPEMKESLAGAALVVVKDGKVLLKKGYGYADVDKKVPVDPDRTVFRVASISKVITATAVMQLAEQGKLNLNQDIAAYTGDVQISNRTGAPLTMKHLLTNATGFDYGDTSEMSTNDLKRETPIKQYMLDNTPTVVRKPGDYYRYDNLGFTLQGYIVEQVTDQPFGEYVHKHIFEPLGMMNSSFRLTPDIMKGLAVPYNQLGEAMPNYATVPTELPGGGMLTTGSDMAQFMLAHLNGGTLGNETILKQETAADMHKPQLAIHPKLPNMAYGFEYAAQQDYNGYHVVEKGGDIEGYHSGMWLIPDEKVGVFLTVNKDIEIRQPFIQAFMKHYFPQQSIPEAPKSQTRTDLKKLEGMYSDLRNRMWTSRIRADDGKLIVKDPLGEHILQEMEPLLFQDEQGARAAFKLDSSGEIDAFYYEIKSDSWAEKMPNPHPYADVAADSAYAPYITHLQQLQVLADGSSVDRFKPDQAITREEFIGWFIRWAGIAPSRQKPVFADLEGSAYTKEIQAAYEFGLIEGAASDSFHPRALLMRQEAAAIVWRMAFRYLHAEPQEAVLSGETDSWAEEGVRFVVGKQLFGPETIEGANGSYNYDSKKPMTKEEAAALLSLFADRLF</sequence>
<proteinExistence type="predicted"/>